<evidence type="ECO:0000259" key="2">
    <source>
        <dbReference type="Pfam" id="PF16403"/>
    </source>
</evidence>
<keyword evidence="1" id="KW-0732">Signal</keyword>
<dbReference type="InterPro" id="IPR013783">
    <property type="entry name" value="Ig-like_fold"/>
</dbReference>
<comment type="caution">
    <text evidence="4">The sequence shown here is derived from an EMBL/GenBank/DDBJ whole genome shotgun (WGS) entry which is preliminary data.</text>
</comment>
<dbReference type="Pfam" id="PF17963">
    <property type="entry name" value="Big_9"/>
    <property type="match status" value="6"/>
</dbReference>
<feature type="non-terminal residue" evidence="4">
    <location>
        <position position="1"/>
    </location>
</feature>
<keyword evidence="5" id="KW-1185">Reference proteome</keyword>
<evidence type="ECO:0008006" key="6">
    <source>
        <dbReference type="Google" id="ProtNLM"/>
    </source>
</evidence>
<gene>
    <name evidence="4" type="ORF">BTO16_17290</name>
</gene>
<evidence type="ECO:0000259" key="3">
    <source>
        <dbReference type="Pfam" id="PF18962"/>
    </source>
</evidence>
<evidence type="ECO:0000313" key="4">
    <source>
        <dbReference type="EMBL" id="PQJ73754.1"/>
    </source>
</evidence>
<dbReference type="Gene3D" id="2.60.40.10">
    <property type="entry name" value="Immunoglobulins"/>
    <property type="match status" value="1"/>
</dbReference>
<name>A0A2S7W800_9FLAO</name>
<feature type="domain" description="Secretion system C-terminal sorting" evidence="3">
    <location>
        <begin position="854"/>
        <end position="928"/>
    </location>
</feature>
<dbReference type="Pfam" id="PF18962">
    <property type="entry name" value="Por_Secre_tail"/>
    <property type="match status" value="1"/>
</dbReference>
<dbReference type="InterPro" id="IPR026444">
    <property type="entry name" value="Secre_tail"/>
</dbReference>
<dbReference type="EMBL" id="MSCM01000004">
    <property type="protein sequence ID" value="PQJ73754.1"/>
    <property type="molecule type" value="Genomic_DNA"/>
</dbReference>
<dbReference type="Gene3D" id="2.60.40.3440">
    <property type="match status" value="6"/>
</dbReference>
<proteinExistence type="predicted"/>
<dbReference type="AlphaFoldDB" id="A0A2S7W800"/>
<organism evidence="4 5">
    <name type="scientific">Polaribacter glomeratus</name>
    <dbReference type="NCBI Taxonomy" id="102"/>
    <lineage>
        <taxon>Bacteria</taxon>
        <taxon>Pseudomonadati</taxon>
        <taxon>Bacteroidota</taxon>
        <taxon>Flavobacteriia</taxon>
        <taxon>Flavobacteriales</taxon>
        <taxon>Flavobacteriaceae</taxon>
    </lineage>
</organism>
<dbReference type="Proteomes" id="UP000239068">
    <property type="component" value="Unassembled WGS sequence"/>
</dbReference>
<reference evidence="4 5" key="1">
    <citation type="submission" date="2016-12" db="EMBL/GenBank/DDBJ databases">
        <title>Trade-off between light-utilization and light-protection in marine flavobacteria.</title>
        <authorList>
            <person name="Kumagai Y."/>
            <person name="Yoshizawa S."/>
            <person name="Kogure K."/>
            <person name="Iwasaki W."/>
        </authorList>
    </citation>
    <scope>NUCLEOTIDE SEQUENCE [LARGE SCALE GENOMIC DNA]</scope>
    <source>
        <strain evidence="4 5">ATCC 43844</strain>
    </source>
</reference>
<dbReference type="NCBIfam" id="NF012211">
    <property type="entry name" value="tand_rpt_95"/>
    <property type="match status" value="4"/>
</dbReference>
<evidence type="ECO:0000313" key="5">
    <source>
        <dbReference type="Proteomes" id="UP000239068"/>
    </source>
</evidence>
<protein>
    <recommendedName>
        <fullName evidence="6">Secretion system C-terminal sorting domain-containing protein</fullName>
    </recommendedName>
</protein>
<dbReference type="Pfam" id="PF16403">
    <property type="entry name" value="Bact_surface_Ig-like"/>
    <property type="match status" value="1"/>
</dbReference>
<feature type="domain" description="Pesticidal crystal protein Cry22Aa Ig-like" evidence="2">
    <location>
        <begin position="9"/>
        <end position="82"/>
    </location>
</feature>
<evidence type="ECO:0000256" key="1">
    <source>
        <dbReference type="ARBA" id="ARBA00022729"/>
    </source>
</evidence>
<dbReference type="RefSeq" id="WP_146105435.1">
    <property type="nucleotide sequence ID" value="NZ_MSCM01000004.1"/>
</dbReference>
<dbReference type="InterPro" id="IPR032179">
    <property type="entry name" value="Cry22Aa_Ig-like"/>
</dbReference>
<accession>A0A2S7W800</accession>
<sequence>VVDTTIPVLTLTGVNPQIIDVNTPYLELGATASDNYDLDITDNILINTLAVDLTTVGSYLVTYNVLDSSGNAAVALTRTVFVLEHGKPWAKDDVSSPFVYNSKDNLVDVLANDSFGIDGAIDKGLTMVNGTSSNASTNGGAIRVERNNTLDTMDDLIIYSAPKDFSGVDTFKYTITDATGHASTGIATITVSEQRTDVPTALKDAFPVISDTETLLNVLSNDIFGTDGAGSLSLNGASTSTAGFAISIDVGATAGALDDTVKYFPTGGFTGTDSFTYTITDANGDTATAIVTLTVRSAKPVNGKPIAVDDLITPAIVYNSIENSIAVLPNDNFGTDGASTTHSLRLLKGRRSSISANKGVIRLADDVILYSAPRDFTGEDTFQYVITDASGDASTGTVTLTVAPEVLTPGPVADFISVDKNSIDNLIDVVANDNLGATGVGRMLIMSTSHLTAPTAQGGVINLFDNGTPADATDDKILYTPATNFTGIDTFAYYLEVDGVEYTNGSVTITVNSVASVHNTPTAVDDFVTAPVAYNSKDTTIDVLANDDFGSDGAIDKGLTMVNGTSSNASANGGEIRVERNNTLNTMDDVIIYSAPKDFSGVDTFKYTITDLSGEASTATATITVSVQRTDLPIAEQDSFDVISGRETLLTVLGNDDFGTDGEGILSLNGVTTSLEGFAISIDLGATLAISDNKVSYTATGGFIGTDSFSYTITDANGDTATAIVRLRVAAPANTKPTANDDVVTVVINSVNNIFNVTLNDDYEAEGQNATHALRLRNGKSFTESTKGGKISVDDGNILYSPPTDFDGTDSFIYTITDLSGDASTATVTIKVAAAKTETTNDGQEQITKNEFLVYPNPSNGYVKTTVFSTINTTATISLFDVTGKVIYSSVEQITTGKNEVDFNVNVKAGVLFLRVLSKEVNFGTSKIVFK</sequence>
<dbReference type="NCBIfam" id="TIGR04183">
    <property type="entry name" value="Por_Secre_tail"/>
    <property type="match status" value="1"/>
</dbReference>